<evidence type="ECO:0000256" key="3">
    <source>
        <dbReference type="ARBA" id="ARBA00022692"/>
    </source>
</evidence>
<dbReference type="GO" id="GO:0009897">
    <property type="term" value="C:external side of plasma membrane"/>
    <property type="evidence" value="ECO:0007669"/>
    <property type="project" value="TreeGrafter"/>
</dbReference>
<accession>A0A8T3CKJ1</accession>
<dbReference type="InterPro" id="IPR017452">
    <property type="entry name" value="GPCR_Rhodpsn_7TM"/>
</dbReference>
<dbReference type="SUPFAM" id="SSF81321">
    <property type="entry name" value="Family A G protein-coupled receptor-like"/>
    <property type="match status" value="1"/>
</dbReference>
<evidence type="ECO:0000256" key="7">
    <source>
        <dbReference type="ARBA" id="ARBA00023170"/>
    </source>
</evidence>
<protein>
    <recommendedName>
        <fullName evidence="11">G-protein coupled receptors family 1 profile domain-containing protein</fullName>
    </recommendedName>
</protein>
<dbReference type="GO" id="GO:0007204">
    <property type="term" value="P:positive regulation of cytosolic calcium ion concentration"/>
    <property type="evidence" value="ECO:0007669"/>
    <property type="project" value="TreeGrafter"/>
</dbReference>
<dbReference type="Gene3D" id="1.20.1070.10">
    <property type="entry name" value="Rhodopsin 7-helix transmembrane proteins"/>
    <property type="match status" value="1"/>
</dbReference>
<keyword evidence="5 9" id="KW-0297">G-protein coupled receptor</keyword>
<dbReference type="GO" id="GO:0006955">
    <property type="term" value="P:immune response"/>
    <property type="evidence" value="ECO:0007669"/>
    <property type="project" value="TreeGrafter"/>
</dbReference>
<evidence type="ECO:0000256" key="1">
    <source>
        <dbReference type="ARBA" id="ARBA00004651"/>
    </source>
</evidence>
<keyword evidence="6 10" id="KW-0472">Membrane</keyword>
<keyword evidence="3 9" id="KW-0812">Transmembrane</keyword>
<comment type="caution">
    <text evidence="12">The sequence shown here is derived from an EMBL/GenBank/DDBJ whole genome shotgun (WGS) entry which is preliminary data.</text>
</comment>
<name>A0A8T3CKJ1_9TELE</name>
<dbReference type="InterPro" id="IPR050119">
    <property type="entry name" value="CCR1-9-like"/>
</dbReference>
<evidence type="ECO:0000313" key="13">
    <source>
        <dbReference type="Proteomes" id="UP000829720"/>
    </source>
</evidence>
<reference evidence="12" key="1">
    <citation type="submission" date="2021-01" db="EMBL/GenBank/DDBJ databases">
        <authorList>
            <person name="Zahm M."/>
            <person name="Roques C."/>
            <person name="Cabau C."/>
            <person name="Klopp C."/>
            <person name="Donnadieu C."/>
            <person name="Jouanno E."/>
            <person name="Lampietro C."/>
            <person name="Louis A."/>
            <person name="Herpin A."/>
            <person name="Echchiki A."/>
            <person name="Berthelot C."/>
            <person name="Parey E."/>
            <person name="Roest-Crollius H."/>
            <person name="Braasch I."/>
            <person name="Postlethwait J."/>
            <person name="Bobe J."/>
            <person name="Montfort J."/>
            <person name="Bouchez O."/>
            <person name="Begum T."/>
            <person name="Mejri S."/>
            <person name="Adams A."/>
            <person name="Chen W.-J."/>
            <person name="Guiguen Y."/>
        </authorList>
    </citation>
    <scope>NUCLEOTIDE SEQUENCE</scope>
    <source>
        <tissue evidence="12">Blood</tissue>
    </source>
</reference>
<comment type="similarity">
    <text evidence="9">Belongs to the G-protein coupled receptor 1 family.</text>
</comment>
<evidence type="ECO:0000313" key="12">
    <source>
        <dbReference type="EMBL" id="KAI1885669.1"/>
    </source>
</evidence>
<evidence type="ECO:0000256" key="6">
    <source>
        <dbReference type="ARBA" id="ARBA00023136"/>
    </source>
</evidence>
<feature type="transmembrane region" description="Helical" evidence="10">
    <location>
        <begin position="287"/>
        <end position="313"/>
    </location>
</feature>
<proteinExistence type="inferred from homology"/>
<feature type="transmembrane region" description="Helical" evidence="10">
    <location>
        <begin position="51"/>
        <end position="72"/>
    </location>
</feature>
<feature type="transmembrane region" description="Helical" evidence="10">
    <location>
        <begin position="249"/>
        <end position="267"/>
    </location>
</feature>
<dbReference type="GO" id="GO:0019722">
    <property type="term" value="P:calcium-mediated signaling"/>
    <property type="evidence" value="ECO:0007669"/>
    <property type="project" value="TreeGrafter"/>
</dbReference>
<dbReference type="GO" id="GO:0016493">
    <property type="term" value="F:C-C chemokine receptor activity"/>
    <property type="evidence" value="ECO:0007669"/>
    <property type="project" value="TreeGrafter"/>
</dbReference>
<dbReference type="OrthoDB" id="8951197at2759"/>
<organism evidence="12 13">
    <name type="scientific">Albula goreensis</name>
    <dbReference type="NCBI Taxonomy" id="1534307"/>
    <lineage>
        <taxon>Eukaryota</taxon>
        <taxon>Metazoa</taxon>
        <taxon>Chordata</taxon>
        <taxon>Craniata</taxon>
        <taxon>Vertebrata</taxon>
        <taxon>Euteleostomi</taxon>
        <taxon>Actinopterygii</taxon>
        <taxon>Neopterygii</taxon>
        <taxon>Teleostei</taxon>
        <taxon>Albuliformes</taxon>
        <taxon>Albulidae</taxon>
        <taxon>Albula</taxon>
    </lineage>
</organism>
<keyword evidence="13" id="KW-1185">Reference proteome</keyword>
<evidence type="ECO:0000256" key="2">
    <source>
        <dbReference type="ARBA" id="ARBA00022475"/>
    </source>
</evidence>
<dbReference type="AlphaFoldDB" id="A0A8T3CKJ1"/>
<dbReference type="InterPro" id="IPR000355">
    <property type="entry name" value="Chemokine_rcpt"/>
</dbReference>
<evidence type="ECO:0000259" key="11">
    <source>
        <dbReference type="PROSITE" id="PS50262"/>
    </source>
</evidence>
<feature type="domain" description="G-protein coupled receptors family 1 profile" evidence="11">
    <location>
        <begin position="63"/>
        <end position="310"/>
    </location>
</feature>
<evidence type="ECO:0000256" key="10">
    <source>
        <dbReference type="SAM" id="Phobius"/>
    </source>
</evidence>
<dbReference type="EMBL" id="JAERUA010000020">
    <property type="protein sequence ID" value="KAI1885669.1"/>
    <property type="molecule type" value="Genomic_DNA"/>
</dbReference>
<feature type="transmembrane region" description="Helical" evidence="10">
    <location>
        <begin position="215"/>
        <end position="237"/>
    </location>
</feature>
<evidence type="ECO:0000256" key="4">
    <source>
        <dbReference type="ARBA" id="ARBA00022989"/>
    </source>
</evidence>
<evidence type="ECO:0000256" key="8">
    <source>
        <dbReference type="ARBA" id="ARBA00023224"/>
    </source>
</evidence>
<evidence type="ECO:0000256" key="5">
    <source>
        <dbReference type="ARBA" id="ARBA00023040"/>
    </source>
</evidence>
<evidence type="ECO:0000256" key="9">
    <source>
        <dbReference type="RuleBase" id="RU000688"/>
    </source>
</evidence>
<dbReference type="GO" id="GO:0019957">
    <property type="term" value="F:C-C chemokine binding"/>
    <property type="evidence" value="ECO:0007669"/>
    <property type="project" value="TreeGrafter"/>
</dbReference>
<dbReference type="FunFam" id="1.20.1070.10:FF:000026">
    <property type="entry name" value="C-C chemokine receptor type 5"/>
    <property type="match status" value="1"/>
</dbReference>
<comment type="subcellular location">
    <subcellularLocation>
        <location evidence="1">Cell membrane</location>
        <topology evidence="1">Multi-pass membrane protein</topology>
    </subcellularLocation>
</comment>
<dbReference type="CDD" id="cd14984">
    <property type="entry name" value="7tmA_Chemokine_R"/>
    <property type="match status" value="1"/>
</dbReference>
<dbReference type="InterPro" id="IPR000276">
    <property type="entry name" value="GPCR_Rhodpsn"/>
</dbReference>
<dbReference type="PANTHER" id="PTHR10489:SF627">
    <property type="entry name" value="C-C CHEMOKINE RECEPTOR TYPE 8"/>
    <property type="match status" value="1"/>
</dbReference>
<keyword evidence="8 9" id="KW-0807">Transducer</keyword>
<gene>
    <name evidence="12" type="ORF">AGOR_G00206200</name>
</gene>
<dbReference type="PANTHER" id="PTHR10489">
    <property type="entry name" value="CELL ADHESION MOLECULE"/>
    <property type="match status" value="1"/>
</dbReference>
<dbReference type="Pfam" id="PF00001">
    <property type="entry name" value="7tm_1"/>
    <property type="match status" value="1"/>
</dbReference>
<dbReference type="GO" id="GO:0060326">
    <property type="term" value="P:cell chemotaxis"/>
    <property type="evidence" value="ECO:0007669"/>
    <property type="project" value="TreeGrafter"/>
</dbReference>
<dbReference type="Proteomes" id="UP000829720">
    <property type="component" value="Unassembled WGS sequence"/>
</dbReference>
<feature type="transmembrane region" description="Helical" evidence="10">
    <location>
        <begin position="84"/>
        <end position="103"/>
    </location>
</feature>
<keyword evidence="2" id="KW-1003">Cell membrane</keyword>
<dbReference type="PRINTS" id="PR00237">
    <property type="entry name" value="GPCRRHODOPSN"/>
</dbReference>
<dbReference type="PRINTS" id="PR00657">
    <property type="entry name" value="CCCHEMOKINER"/>
</dbReference>
<sequence>MVPSYQSFTTSSLANDTESSIEDYYYGSGDNDTGDSGICEFDNQGALFLPAVYSLLFIVGIVGNGLVFWVVLKAIKTRSMTDVCLLNLAAADLLLLGCLPFLAQHSRDQWVFRTAMCKIVLGIYHMGFYSGIFFILLMSIDRYLAIVHAVYALKGRTWTYGAMASGVIWIISFCALFPEVLFISVKENDSKWQCKLDYSGDNTWLKIFRLVKLNILGMLVPLVMIGFCYSMILKRLLSCRFNQRQTIRLVVLVVVVFFCCWMPFNIMSFVQLLEQLQVIVGCSFSKAIFLGLQITEALAYSHSCLNPIIYVFVGRKFRKHLLKIMGKVPCMGCQFVKRQLTSSMGQSHSQNSTVEERSTGM</sequence>
<feature type="transmembrane region" description="Helical" evidence="10">
    <location>
        <begin position="123"/>
        <end position="145"/>
    </location>
</feature>
<dbReference type="PROSITE" id="PS50262">
    <property type="entry name" value="G_PROTEIN_RECEP_F1_2"/>
    <property type="match status" value="1"/>
</dbReference>
<keyword evidence="7 9" id="KW-0675">Receptor</keyword>
<feature type="transmembrane region" description="Helical" evidence="10">
    <location>
        <begin position="157"/>
        <end position="178"/>
    </location>
</feature>
<keyword evidence="4 10" id="KW-1133">Transmembrane helix</keyword>
<dbReference type="PROSITE" id="PS00237">
    <property type="entry name" value="G_PROTEIN_RECEP_F1_1"/>
    <property type="match status" value="1"/>
</dbReference>